<dbReference type="InParanoid" id="B0DHN6"/>
<dbReference type="Proteomes" id="UP000001194">
    <property type="component" value="Unassembled WGS sequence"/>
</dbReference>
<name>B0DHN6_LACBS</name>
<dbReference type="HOGENOM" id="CLU_1267087_0_0_1"/>
<protein>
    <submittedName>
        <fullName evidence="1">Predicted protein</fullName>
    </submittedName>
</protein>
<dbReference type="GeneID" id="6079107"/>
<gene>
    <name evidence="1" type="ORF">LACBIDRAFT_329319</name>
</gene>
<dbReference type="KEGG" id="lbc:LACBIDRAFT_329319"/>
<sequence length="218" mass="24149">MSSVTPLSAPNGFLIKNDNDFLIEVTHPDGSTPTEIPPGETHEFSKQGKYVIQHSGTPPTVDDNLNSESGHILCISAKTNLARDWLECGCDLPRVSDTMLINLAMYAWYSILLDTAILESVSAHSEIWYDPVSATVVGTHGPRQAKEPLAIGSRHLRTSFTNDNDNLLWFSTFIKVVDWPIAMPTTYAPDIDSIAFRVSHPGNICKHHTRQDVHKAEQ</sequence>
<dbReference type="AlphaFoldDB" id="B0DHN6"/>
<organism evidence="2">
    <name type="scientific">Laccaria bicolor (strain S238N-H82 / ATCC MYA-4686)</name>
    <name type="common">Bicoloured deceiver</name>
    <name type="synonym">Laccaria laccata var. bicolor</name>
    <dbReference type="NCBI Taxonomy" id="486041"/>
    <lineage>
        <taxon>Eukaryota</taxon>
        <taxon>Fungi</taxon>
        <taxon>Dikarya</taxon>
        <taxon>Basidiomycota</taxon>
        <taxon>Agaricomycotina</taxon>
        <taxon>Agaricomycetes</taxon>
        <taxon>Agaricomycetidae</taxon>
        <taxon>Agaricales</taxon>
        <taxon>Agaricineae</taxon>
        <taxon>Hydnangiaceae</taxon>
        <taxon>Laccaria</taxon>
    </lineage>
</organism>
<proteinExistence type="predicted"/>
<keyword evidence="2" id="KW-1185">Reference proteome</keyword>
<reference evidence="1 2" key="1">
    <citation type="journal article" date="2008" name="Nature">
        <title>The genome of Laccaria bicolor provides insights into mycorrhizal symbiosis.</title>
        <authorList>
            <person name="Martin F."/>
            <person name="Aerts A."/>
            <person name="Ahren D."/>
            <person name="Brun A."/>
            <person name="Danchin E.G.J."/>
            <person name="Duchaussoy F."/>
            <person name="Gibon J."/>
            <person name="Kohler A."/>
            <person name="Lindquist E."/>
            <person name="Pereda V."/>
            <person name="Salamov A."/>
            <person name="Shapiro H.J."/>
            <person name="Wuyts J."/>
            <person name="Blaudez D."/>
            <person name="Buee M."/>
            <person name="Brokstein P."/>
            <person name="Canbaeck B."/>
            <person name="Cohen D."/>
            <person name="Courty P.E."/>
            <person name="Coutinho P.M."/>
            <person name="Delaruelle C."/>
            <person name="Detter J.C."/>
            <person name="Deveau A."/>
            <person name="DiFazio S."/>
            <person name="Duplessis S."/>
            <person name="Fraissinet-Tachet L."/>
            <person name="Lucic E."/>
            <person name="Frey-Klett P."/>
            <person name="Fourrey C."/>
            <person name="Feussner I."/>
            <person name="Gay G."/>
            <person name="Grimwood J."/>
            <person name="Hoegger P.J."/>
            <person name="Jain P."/>
            <person name="Kilaru S."/>
            <person name="Labbe J."/>
            <person name="Lin Y.C."/>
            <person name="Legue V."/>
            <person name="Le Tacon F."/>
            <person name="Marmeisse R."/>
            <person name="Melayah D."/>
            <person name="Montanini B."/>
            <person name="Muratet M."/>
            <person name="Nehls U."/>
            <person name="Niculita-Hirzel H."/>
            <person name="Oudot-Le Secq M.P."/>
            <person name="Peter M."/>
            <person name="Quesneville H."/>
            <person name="Rajashekar B."/>
            <person name="Reich M."/>
            <person name="Rouhier N."/>
            <person name="Schmutz J."/>
            <person name="Yin T."/>
            <person name="Chalot M."/>
            <person name="Henrissat B."/>
            <person name="Kuees U."/>
            <person name="Lucas S."/>
            <person name="Van de Peer Y."/>
            <person name="Podila G.K."/>
            <person name="Polle A."/>
            <person name="Pukkila P.J."/>
            <person name="Richardson P.M."/>
            <person name="Rouze P."/>
            <person name="Sanders I.R."/>
            <person name="Stajich J.E."/>
            <person name="Tunlid A."/>
            <person name="Tuskan G."/>
            <person name="Grigoriev I.V."/>
        </authorList>
    </citation>
    <scope>NUCLEOTIDE SEQUENCE [LARGE SCALE GENOMIC DNA]</scope>
    <source>
        <strain evidence="2">S238N-H82 / ATCC MYA-4686</strain>
    </source>
</reference>
<dbReference type="RefSeq" id="XP_001883541.1">
    <property type="nucleotide sequence ID" value="XM_001883506.1"/>
</dbReference>
<dbReference type="EMBL" id="DS547111">
    <property type="protein sequence ID" value="EDR05865.1"/>
    <property type="molecule type" value="Genomic_DNA"/>
</dbReference>
<accession>B0DHN6</accession>
<evidence type="ECO:0000313" key="2">
    <source>
        <dbReference type="Proteomes" id="UP000001194"/>
    </source>
</evidence>
<evidence type="ECO:0000313" key="1">
    <source>
        <dbReference type="EMBL" id="EDR05865.1"/>
    </source>
</evidence>